<dbReference type="PANTHER" id="PTHR42821">
    <property type="entry name" value="CATALASE"/>
    <property type="match status" value="1"/>
</dbReference>
<dbReference type="InterPro" id="IPR011614">
    <property type="entry name" value="Catalase_core"/>
</dbReference>
<evidence type="ECO:0000256" key="4">
    <source>
        <dbReference type="ARBA" id="ARBA00022559"/>
    </source>
</evidence>
<dbReference type="InterPro" id="IPR029062">
    <property type="entry name" value="Class_I_gatase-like"/>
</dbReference>
<evidence type="ECO:0000256" key="11">
    <source>
        <dbReference type="PIRSR" id="PIRSR038927-1"/>
    </source>
</evidence>
<dbReference type="InterPro" id="IPR024712">
    <property type="entry name" value="Catalase_clade2"/>
</dbReference>
<dbReference type="GO" id="GO:0005829">
    <property type="term" value="C:cytosol"/>
    <property type="evidence" value="ECO:0007669"/>
    <property type="project" value="TreeGrafter"/>
</dbReference>
<comment type="similarity">
    <text evidence="2 10 13">Belongs to the catalase family.</text>
</comment>
<feature type="binding site" description="axial binding residue" evidence="12">
    <location>
        <position position="394"/>
    </location>
    <ligand>
        <name>heme</name>
        <dbReference type="ChEBI" id="CHEBI:30413"/>
    </ligand>
    <ligandPart>
        <name>Fe</name>
        <dbReference type="ChEBI" id="CHEBI:18248"/>
    </ligandPart>
</feature>
<dbReference type="InterPro" id="IPR020835">
    <property type="entry name" value="Catalase_sf"/>
</dbReference>
<dbReference type="FunFam" id="2.40.180.10:FF:000003">
    <property type="entry name" value="Catalase"/>
    <property type="match status" value="1"/>
</dbReference>
<keyword evidence="15" id="KW-0732">Signal</keyword>
<reference evidence="17 18" key="1">
    <citation type="submission" date="2018-05" db="EMBL/GenBank/DDBJ databases">
        <title>Whole genome sequencing for identification of molecular markers to develop diagnostic detection tools for the regulated plant pathogen Lachnellula willkommii.</title>
        <authorList>
            <person name="Giroux E."/>
            <person name="Bilodeau G."/>
        </authorList>
    </citation>
    <scope>NUCLEOTIDE SEQUENCE [LARGE SCALE GENOMIC DNA]</scope>
    <source>
        <strain evidence="17 18">CBS 625.97</strain>
    </source>
</reference>
<dbReference type="Pfam" id="PF06628">
    <property type="entry name" value="Catalase-rel"/>
    <property type="match status" value="1"/>
</dbReference>
<keyword evidence="4 10" id="KW-0575">Peroxidase</keyword>
<keyword evidence="8 10" id="KW-0408">Iron</keyword>
<dbReference type="GO" id="GO:0004096">
    <property type="term" value="F:catalase activity"/>
    <property type="evidence" value="ECO:0007669"/>
    <property type="project" value="UniProtKB-UniRule"/>
</dbReference>
<feature type="active site" evidence="11">
    <location>
        <position position="180"/>
    </location>
</feature>
<dbReference type="PROSITE" id="PS51402">
    <property type="entry name" value="CATALASE_3"/>
    <property type="match status" value="1"/>
</dbReference>
<comment type="caution">
    <text evidence="17">The sequence shown here is derived from an EMBL/GenBank/DDBJ whole genome shotgun (WGS) entry which is preliminary data.</text>
</comment>
<dbReference type="GO" id="GO:0020037">
    <property type="term" value="F:heme binding"/>
    <property type="evidence" value="ECO:0007669"/>
    <property type="project" value="UniProtKB-UniRule"/>
</dbReference>
<evidence type="ECO:0000256" key="5">
    <source>
        <dbReference type="ARBA" id="ARBA00022617"/>
    </source>
</evidence>
<evidence type="ECO:0000256" key="3">
    <source>
        <dbReference type="ARBA" id="ARBA00012314"/>
    </source>
</evidence>
<dbReference type="Gene3D" id="1.20.1370.20">
    <property type="match status" value="1"/>
</dbReference>
<evidence type="ECO:0000256" key="13">
    <source>
        <dbReference type="RuleBase" id="RU000498"/>
    </source>
</evidence>
<dbReference type="PANTHER" id="PTHR42821:SF3">
    <property type="entry name" value="CATALASE B"/>
    <property type="match status" value="1"/>
</dbReference>
<dbReference type="PRINTS" id="PR00067">
    <property type="entry name" value="CATALASE"/>
</dbReference>
<dbReference type="InterPro" id="IPR041399">
    <property type="entry name" value="Catalase_large_C"/>
</dbReference>
<dbReference type="PROSITE" id="PS00437">
    <property type="entry name" value="CATALASE_1"/>
    <property type="match status" value="1"/>
</dbReference>
<accession>A0A7D8YP89</accession>
<keyword evidence="9 10" id="KW-0376">Hydrogen peroxide</keyword>
<dbReference type="InterPro" id="IPR018028">
    <property type="entry name" value="Catalase"/>
</dbReference>
<organism evidence="17 18">
    <name type="scientific">Lachnellula cervina</name>
    <dbReference type="NCBI Taxonomy" id="1316786"/>
    <lineage>
        <taxon>Eukaryota</taxon>
        <taxon>Fungi</taxon>
        <taxon>Dikarya</taxon>
        <taxon>Ascomycota</taxon>
        <taxon>Pezizomycotina</taxon>
        <taxon>Leotiomycetes</taxon>
        <taxon>Helotiales</taxon>
        <taxon>Lachnaceae</taxon>
        <taxon>Lachnellula</taxon>
    </lineage>
</organism>
<comment type="function">
    <text evidence="14">Catalyzes the degradation of hydrogen peroxide (H(2)O(2)) generated by peroxisomal oxidases to water and oxygen, thereby protecting cells from the toxic effects of hydrogen peroxide.</text>
</comment>
<sequence>MHASIILPFLLGIASAVCPYASPGLDGRLSAPDNNIRSRDIPSEEEFLKQFTVDDSDAYITTDAGGPIQDSTSLKAGERGSTLLEDFIFRQKTQHFDHERVPERAVHARGAGAHGTFTSYGDYSNITAASFLNARGKQTSVFVRFSTVAGSRGSADTARDVHGFATRFYTDEGNFDIVGNNIPVFFIQDAILFPDLIHSVKPAPDREIPQGATAHDSAWDFFSQQPSTLHTLFWAMAGNGIPRSYRHMDGFGVHTFRFVTADGSSKFVKWHWKTKQGKASLVWEEAQVLAGKNADFHRQDLWNAIASGNGPEWELGVQIVDEADALSFGFDLLDPTKIIPEELVPVTLIGKMKLDKNPHNYFAETEQVMFQPSHIVRGIDFSEDPLLQGRIFSYLDTQLNRHGGPNFEQLPINRPVVPVHNNNRDGAGQSFIHLNTAAYSPNTLNNANPKQANQTVGDGFFTAPGRTVSGNLVRAVSSTFSDVWSQPRLFYNSLIPVEQQFLINAIRFETSHLQSSVVKSNVLIQLNRVSHDIATRVADALGLTAPAPDPKFYNNNSTKFVTIFGNPLPTIATLNVAVLASVNSPSSLAQAASLAQGFAPSGVNVVVIGERLADGINQTYSAADASVFDGIIVATGAETLFINGSSSTLFPANRPLQILTDAYRWGKPVGALGGASVAIQAASIATRPGVFSGSDITKFVADFEGGLKVFKFIDRFVLDGNSTAA</sequence>
<dbReference type="Proteomes" id="UP000481288">
    <property type="component" value="Unassembled WGS sequence"/>
</dbReference>
<evidence type="ECO:0000259" key="16">
    <source>
        <dbReference type="SMART" id="SM01060"/>
    </source>
</evidence>
<dbReference type="PIRSF" id="PIRSF038927">
    <property type="entry name" value="Catalase_clade2"/>
    <property type="match status" value="1"/>
</dbReference>
<evidence type="ECO:0000256" key="6">
    <source>
        <dbReference type="ARBA" id="ARBA00022723"/>
    </source>
</evidence>
<dbReference type="EC" id="1.11.1.6" evidence="3 10"/>
<comment type="function">
    <text evidence="10">Occurs in almost all aerobically respiring organisms and serves to protect cells from the toxic effects of hydrogen peroxide.</text>
</comment>
<dbReference type="Pfam" id="PF00199">
    <property type="entry name" value="Catalase"/>
    <property type="match status" value="1"/>
</dbReference>
<dbReference type="InterPro" id="IPR010582">
    <property type="entry name" value="Catalase_immune_responsive"/>
</dbReference>
<proteinExistence type="inferred from homology"/>
<name>A0A7D8YP89_9HELO</name>
<dbReference type="InterPro" id="IPR024708">
    <property type="entry name" value="Catalase_AS"/>
</dbReference>
<feature type="active site" evidence="11">
    <location>
        <position position="107"/>
    </location>
</feature>
<dbReference type="Gene3D" id="3.40.50.880">
    <property type="match status" value="1"/>
</dbReference>
<evidence type="ECO:0000256" key="10">
    <source>
        <dbReference type="PIRNR" id="PIRNR038927"/>
    </source>
</evidence>
<keyword evidence="18" id="KW-1185">Reference proteome</keyword>
<evidence type="ECO:0000256" key="2">
    <source>
        <dbReference type="ARBA" id="ARBA00005329"/>
    </source>
</evidence>
<gene>
    <name evidence="17" type="primary">CAT1_1</name>
    <name evidence="17" type="ORF">LCER1_G004548</name>
</gene>
<dbReference type="InterPro" id="IPR002226">
    <property type="entry name" value="Catalase_haem_BS"/>
</dbReference>
<feature type="chain" id="PRO_5028883655" description="Catalase" evidence="15">
    <location>
        <begin position="17"/>
        <end position="725"/>
    </location>
</feature>
<evidence type="ECO:0000256" key="8">
    <source>
        <dbReference type="ARBA" id="ARBA00023004"/>
    </source>
</evidence>
<protein>
    <recommendedName>
        <fullName evidence="3 10">Catalase</fullName>
        <ecNumber evidence="3 10">1.11.1.6</ecNumber>
    </recommendedName>
</protein>
<evidence type="ECO:0000313" key="18">
    <source>
        <dbReference type="Proteomes" id="UP000481288"/>
    </source>
</evidence>
<comment type="cofactor">
    <cofactor evidence="1 10 12">
        <name>heme</name>
        <dbReference type="ChEBI" id="CHEBI:30413"/>
    </cofactor>
</comment>
<dbReference type="AlphaFoldDB" id="A0A7D8YP89"/>
<dbReference type="SUPFAM" id="SSF56634">
    <property type="entry name" value="Heme-dependent catalase-like"/>
    <property type="match status" value="1"/>
</dbReference>
<evidence type="ECO:0000256" key="14">
    <source>
        <dbReference type="RuleBase" id="RU004142"/>
    </source>
</evidence>
<keyword evidence="7 10" id="KW-0560">Oxidoreductase</keyword>
<feature type="domain" description="Catalase core" evidence="16">
    <location>
        <begin position="61"/>
        <end position="448"/>
    </location>
</feature>
<evidence type="ECO:0000313" key="17">
    <source>
        <dbReference type="EMBL" id="TVY55582.1"/>
    </source>
</evidence>
<dbReference type="GO" id="GO:0042744">
    <property type="term" value="P:hydrogen peroxide catabolic process"/>
    <property type="evidence" value="ECO:0007669"/>
    <property type="project" value="UniProtKB-UniRule"/>
</dbReference>
<evidence type="ECO:0000256" key="7">
    <source>
        <dbReference type="ARBA" id="ARBA00023002"/>
    </source>
</evidence>
<comment type="catalytic activity">
    <reaction evidence="10 13">
        <text>2 H2O2 = O2 + 2 H2O</text>
        <dbReference type="Rhea" id="RHEA:20309"/>
        <dbReference type="ChEBI" id="CHEBI:15377"/>
        <dbReference type="ChEBI" id="CHEBI:15379"/>
        <dbReference type="ChEBI" id="CHEBI:16240"/>
        <dbReference type="EC" id="1.11.1.6"/>
    </reaction>
</comment>
<keyword evidence="6 10" id="KW-0479">Metal-binding</keyword>
<dbReference type="PROSITE" id="PS00438">
    <property type="entry name" value="CATALASE_2"/>
    <property type="match status" value="1"/>
</dbReference>
<evidence type="ECO:0000256" key="12">
    <source>
        <dbReference type="PIRSR" id="PIRSR038927-2"/>
    </source>
</evidence>
<evidence type="ECO:0000256" key="1">
    <source>
        <dbReference type="ARBA" id="ARBA00001971"/>
    </source>
</evidence>
<dbReference type="GO" id="GO:0046872">
    <property type="term" value="F:metal ion binding"/>
    <property type="evidence" value="ECO:0007669"/>
    <property type="project" value="UniProtKB-KW"/>
</dbReference>
<dbReference type="Gene3D" id="2.40.180.10">
    <property type="entry name" value="Catalase core domain"/>
    <property type="match status" value="1"/>
</dbReference>
<dbReference type="GO" id="GO:0006979">
    <property type="term" value="P:response to oxidative stress"/>
    <property type="evidence" value="ECO:0007669"/>
    <property type="project" value="InterPro"/>
</dbReference>
<dbReference type="Pfam" id="PF18011">
    <property type="entry name" value="Catalase_C"/>
    <property type="match status" value="1"/>
</dbReference>
<dbReference type="OrthoDB" id="6880011at2759"/>
<dbReference type="InterPro" id="IPR043156">
    <property type="entry name" value="Catalase_clade2_helical"/>
</dbReference>
<evidence type="ECO:0000256" key="9">
    <source>
        <dbReference type="ARBA" id="ARBA00023324"/>
    </source>
</evidence>
<feature type="signal peptide" evidence="15">
    <location>
        <begin position="1"/>
        <end position="16"/>
    </location>
</feature>
<dbReference type="CDD" id="cd03132">
    <property type="entry name" value="GATase1_catalase"/>
    <property type="match status" value="1"/>
</dbReference>
<dbReference type="EMBL" id="QGMG01000227">
    <property type="protein sequence ID" value="TVY55582.1"/>
    <property type="molecule type" value="Genomic_DNA"/>
</dbReference>
<dbReference type="SMART" id="SM01060">
    <property type="entry name" value="Catalase"/>
    <property type="match status" value="1"/>
</dbReference>
<keyword evidence="5 10" id="KW-0349">Heme</keyword>
<evidence type="ECO:0000256" key="15">
    <source>
        <dbReference type="SAM" id="SignalP"/>
    </source>
</evidence>